<dbReference type="Proteomes" id="UP000000212">
    <property type="component" value="Chromosome"/>
</dbReference>
<dbReference type="eggNOG" id="COG2842">
    <property type="taxonomic scope" value="Bacteria"/>
</dbReference>
<accession>K8E536</accession>
<organism evidence="1 2">
    <name type="scientific">Carnobacterium maltaromaticum LMA28</name>
    <dbReference type="NCBI Taxonomy" id="1234679"/>
    <lineage>
        <taxon>Bacteria</taxon>
        <taxon>Bacillati</taxon>
        <taxon>Bacillota</taxon>
        <taxon>Bacilli</taxon>
        <taxon>Lactobacillales</taxon>
        <taxon>Carnobacteriaceae</taxon>
        <taxon>Carnobacterium</taxon>
    </lineage>
</organism>
<dbReference type="KEGG" id="cml:BN424_2280"/>
<keyword evidence="2" id="KW-1185">Reference proteome</keyword>
<protein>
    <submittedName>
        <fullName evidence="1">Potential ATP-binding domain protein</fullName>
    </submittedName>
</protein>
<proteinExistence type="predicted"/>
<sequence>MIYETIKKSHFQILQSLFSQIERILKINKLSLITTDVVEAARDSLVLGIK</sequence>
<evidence type="ECO:0000313" key="2">
    <source>
        <dbReference type="Proteomes" id="UP000000212"/>
    </source>
</evidence>
<dbReference type="EMBL" id="HE999757">
    <property type="protein sequence ID" value="CCO11720.2"/>
    <property type="molecule type" value="Genomic_DNA"/>
</dbReference>
<keyword evidence="1" id="KW-0067">ATP-binding</keyword>
<keyword evidence="1" id="KW-0547">Nucleotide-binding</keyword>
<evidence type="ECO:0000313" key="1">
    <source>
        <dbReference type="EMBL" id="CCO11720.2"/>
    </source>
</evidence>
<dbReference type="STRING" id="1234679.BN424_2280"/>
<name>K8E536_CARML</name>
<dbReference type="HOGENOM" id="CLU_3146680_0_0_9"/>
<gene>
    <name evidence="1" type="ORF">BN424_2280</name>
</gene>
<dbReference type="AlphaFoldDB" id="K8E536"/>
<dbReference type="GO" id="GO:0005524">
    <property type="term" value="F:ATP binding"/>
    <property type="evidence" value="ECO:0007669"/>
    <property type="project" value="UniProtKB-KW"/>
</dbReference>
<reference evidence="2" key="1">
    <citation type="journal article" date="2013" name="Genome Announc.">
        <title>Complete Chromosome Sequence of Carnobacterium maltaromaticum LMA 28.</title>
        <authorList>
            <person name="Cailliez-Grimal C."/>
            <person name="Chaillou S."/>
            <person name="Anba-Mondoloni J."/>
            <person name="Loux V."/>
            <person name="Afzal M.I."/>
            <person name="Rahman A."/>
            <person name="Kergourlay G."/>
            <person name="Champomier-Verges M.C."/>
            <person name="Zagorec M."/>
            <person name="Dalgaard P."/>
            <person name="Leisner J.J."/>
            <person name="Prevost H."/>
            <person name="Revol-Junelles A.M."/>
            <person name="Borges F."/>
        </authorList>
    </citation>
    <scope>NUCLEOTIDE SEQUENCE</scope>
    <source>
        <strain evidence="2">LMA28</strain>
    </source>
</reference>